<dbReference type="RefSeq" id="WP_016507726.1">
    <property type="nucleotide sequence ID" value="NZ_SHTI01000026.1"/>
</dbReference>
<dbReference type="Proteomes" id="UP000292729">
    <property type="component" value="Unassembled WGS sequence"/>
</dbReference>
<evidence type="ECO:0000256" key="1">
    <source>
        <dbReference type="ARBA" id="ARBA00010923"/>
    </source>
</evidence>
<name>A0A4R0VPG6_BIFLL</name>
<gene>
    <name evidence="5" type="ORF">MCC10119_1499</name>
</gene>
<dbReference type="GO" id="GO:0009307">
    <property type="term" value="P:DNA restriction-modification system"/>
    <property type="evidence" value="ECO:0007669"/>
    <property type="project" value="UniProtKB-KW"/>
</dbReference>
<dbReference type="Gene3D" id="3.90.220.20">
    <property type="entry name" value="DNA methylase specificity domains"/>
    <property type="match status" value="2"/>
</dbReference>
<comment type="similarity">
    <text evidence="1">Belongs to the type-I restriction system S methylase family.</text>
</comment>
<dbReference type="Pfam" id="PF01420">
    <property type="entry name" value="Methylase_S"/>
    <property type="match status" value="2"/>
</dbReference>
<dbReference type="InterPro" id="IPR052021">
    <property type="entry name" value="Type-I_RS_S_subunit"/>
</dbReference>
<dbReference type="PANTHER" id="PTHR30408">
    <property type="entry name" value="TYPE-1 RESTRICTION ENZYME ECOKI SPECIFICITY PROTEIN"/>
    <property type="match status" value="1"/>
</dbReference>
<evidence type="ECO:0000256" key="2">
    <source>
        <dbReference type="ARBA" id="ARBA00022747"/>
    </source>
</evidence>
<feature type="domain" description="Type I restriction modification DNA specificity" evidence="4">
    <location>
        <begin position="8"/>
        <end position="166"/>
    </location>
</feature>
<dbReference type="InterPro" id="IPR044946">
    <property type="entry name" value="Restrct_endonuc_typeI_TRD_sf"/>
</dbReference>
<dbReference type="AlphaFoldDB" id="A0A4R0VPG6"/>
<keyword evidence="3" id="KW-0238">DNA-binding</keyword>
<dbReference type="CDD" id="cd17495">
    <property type="entry name" value="RMtype1_S_Cep9333ORF4827P-TRD2-CR2_like"/>
    <property type="match status" value="1"/>
</dbReference>
<evidence type="ECO:0000313" key="5">
    <source>
        <dbReference type="EMBL" id="TCF69232.1"/>
    </source>
</evidence>
<evidence type="ECO:0000256" key="3">
    <source>
        <dbReference type="ARBA" id="ARBA00023125"/>
    </source>
</evidence>
<dbReference type="PANTHER" id="PTHR30408:SF12">
    <property type="entry name" value="TYPE I RESTRICTION ENZYME MJAVIII SPECIFICITY SUBUNIT"/>
    <property type="match status" value="1"/>
</dbReference>
<reference evidence="5 6" key="1">
    <citation type="journal article" date="2018" name="Sci. Rep.">
        <title>Genomic diversity and distribution of Bifidobacterium longum subsp. longum across the human lifespan.</title>
        <authorList>
            <person name="Odamaki T."/>
            <person name="Bottacini F."/>
            <person name="Kato K."/>
            <person name="Mitsuyama E."/>
            <person name="Yoshida K."/>
            <person name="Horigome A."/>
            <person name="Xiao J.Z."/>
            <person name="van Sinderen D."/>
        </authorList>
    </citation>
    <scope>NUCLEOTIDE SEQUENCE [LARGE SCALE GENOMIC DNA]</scope>
    <source>
        <strain evidence="5 6">MCC10119</strain>
    </source>
</reference>
<sequence>MACEQLTRLGDVIELEDVKREPISSRDRKDRKGSYPYYGAQGIVDYLDDYTYEGDYLLVAEDGENLRSRKNPIANAASGKFRVNNHAHVIAESEKCNLVFLRHLLNMTDISAYVTGSTQPKLSQSNLCAMKLPLPSMAEQNAIANVLSLFDRKIELNNQLNDYLEQLVDGKFQELFGGLNFNATLSDVAEITMGQSPAGSSYNEEGAGIIFYQGRGEFGWRFPKRRLYTTEPKRLACEGDVLMSVRAPVGDLNVAFENCCIGRGLAAIHSETPSFALYLMRFLKPQLEAYNGEGTVFGSINGKALKSLEVALPSHNEVMQFESFAAPIDALIRSNENETRKLNNLRNYLLPKLMSGEIDVSKVDLTQLTNNHLADY</sequence>
<organism evidence="5 6">
    <name type="scientific">Bifidobacterium longum subsp. longum</name>
    <dbReference type="NCBI Taxonomy" id="1679"/>
    <lineage>
        <taxon>Bacteria</taxon>
        <taxon>Bacillati</taxon>
        <taxon>Actinomycetota</taxon>
        <taxon>Actinomycetes</taxon>
        <taxon>Bifidobacteriales</taxon>
        <taxon>Bifidobacteriaceae</taxon>
        <taxon>Bifidobacterium</taxon>
    </lineage>
</organism>
<feature type="domain" description="Type I restriction modification DNA specificity" evidence="4">
    <location>
        <begin position="184"/>
        <end position="345"/>
    </location>
</feature>
<protein>
    <submittedName>
        <fullName evidence="5">Putative type I restriction-modification system specificity subunit</fullName>
    </submittedName>
</protein>
<accession>A0A4R0VPG6</accession>
<dbReference type="EMBL" id="SHTI01000026">
    <property type="protein sequence ID" value="TCF69232.1"/>
    <property type="molecule type" value="Genomic_DNA"/>
</dbReference>
<proteinExistence type="inferred from homology"/>
<evidence type="ECO:0000259" key="4">
    <source>
        <dbReference type="Pfam" id="PF01420"/>
    </source>
</evidence>
<dbReference type="SUPFAM" id="SSF116734">
    <property type="entry name" value="DNA methylase specificity domain"/>
    <property type="match status" value="2"/>
</dbReference>
<dbReference type="InterPro" id="IPR000055">
    <property type="entry name" value="Restrct_endonuc_typeI_TRD"/>
</dbReference>
<comment type="caution">
    <text evidence="5">The sequence shown here is derived from an EMBL/GenBank/DDBJ whole genome shotgun (WGS) entry which is preliminary data.</text>
</comment>
<evidence type="ECO:0000313" key="6">
    <source>
        <dbReference type="Proteomes" id="UP000292729"/>
    </source>
</evidence>
<dbReference type="CDD" id="cd17262">
    <property type="entry name" value="RMtype1_S_Aco12261I-TRD2-CR2"/>
    <property type="match status" value="1"/>
</dbReference>
<keyword evidence="2" id="KW-0680">Restriction system</keyword>
<dbReference type="GO" id="GO:0003677">
    <property type="term" value="F:DNA binding"/>
    <property type="evidence" value="ECO:0007669"/>
    <property type="project" value="UniProtKB-KW"/>
</dbReference>